<evidence type="ECO:0000256" key="3">
    <source>
        <dbReference type="ARBA" id="ARBA00022989"/>
    </source>
</evidence>
<feature type="region of interest" description="Disordered" evidence="5">
    <location>
        <begin position="20"/>
        <end position="43"/>
    </location>
</feature>
<evidence type="ECO:0000256" key="1">
    <source>
        <dbReference type="ARBA" id="ARBA00004167"/>
    </source>
</evidence>
<accession>A0A8H6MQQ4</accession>
<evidence type="ECO:0000256" key="4">
    <source>
        <dbReference type="ARBA" id="ARBA00023136"/>
    </source>
</evidence>
<comment type="caution">
    <text evidence="7">The sequence shown here is derived from an EMBL/GenBank/DDBJ whole genome shotgun (WGS) entry which is preliminary data.</text>
</comment>
<keyword evidence="4 6" id="KW-0472">Membrane</keyword>
<evidence type="ECO:0000256" key="5">
    <source>
        <dbReference type="SAM" id="MobiDB-lite"/>
    </source>
</evidence>
<feature type="compositionally biased region" description="Low complexity" evidence="5">
    <location>
        <begin position="20"/>
        <end position="37"/>
    </location>
</feature>
<keyword evidence="3 6" id="KW-1133">Transmembrane helix</keyword>
<dbReference type="Proteomes" id="UP000652219">
    <property type="component" value="Unassembled WGS sequence"/>
</dbReference>
<dbReference type="EMBL" id="WIGN01000202">
    <property type="protein sequence ID" value="KAF6804665.1"/>
    <property type="molecule type" value="Genomic_DNA"/>
</dbReference>
<organism evidence="7 8">
    <name type="scientific">Colletotrichum sojae</name>
    <dbReference type="NCBI Taxonomy" id="2175907"/>
    <lineage>
        <taxon>Eukaryota</taxon>
        <taxon>Fungi</taxon>
        <taxon>Dikarya</taxon>
        <taxon>Ascomycota</taxon>
        <taxon>Pezizomycotina</taxon>
        <taxon>Sordariomycetes</taxon>
        <taxon>Hypocreomycetidae</taxon>
        <taxon>Glomerellales</taxon>
        <taxon>Glomerellaceae</taxon>
        <taxon>Colletotrichum</taxon>
        <taxon>Colletotrichum orchidearum species complex</taxon>
    </lineage>
</organism>
<keyword evidence="8" id="KW-1185">Reference proteome</keyword>
<evidence type="ECO:0000313" key="7">
    <source>
        <dbReference type="EMBL" id="KAF6804665.1"/>
    </source>
</evidence>
<evidence type="ECO:0000256" key="2">
    <source>
        <dbReference type="ARBA" id="ARBA00022692"/>
    </source>
</evidence>
<name>A0A8H6MQQ4_9PEZI</name>
<keyword evidence="2 6" id="KW-0812">Transmembrane</keyword>
<sequence length="371" mass="40286">MTDITTLATVTQAAPSTAASTSNFSTSKLSSASTTSSNCTPHGSSGLGTGSAVGLAFGCLFAGALIALALGFFCLRRRQTFAKQPSFQRRLSSRGHGGNEVVQLAKPPSNSFAHVLEKLPAAITHTQFETEASQWDTNIKNYLANHADLAIDPSTARDQTLLASEQLGTLAGHDAPWQRLLRDKPTRYNAMRMLIARIITNRVDPETAAETSLLPQNVLKAYQDIAAGETQTSDVGLMRNIWRAMTMNLISTTYHTSTAASLATSTAYPSIGETAKIIHHALAPFLLRHSESGSDSETQSLVDVVAKGTLLGLRMFEQSNPTKFFWKTDEGMRDRPSKESMIVFPGIKQRRMQSGSREPRHESIIVHPIRA</sequence>
<dbReference type="GO" id="GO:0071944">
    <property type="term" value="C:cell periphery"/>
    <property type="evidence" value="ECO:0007669"/>
    <property type="project" value="UniProtKB-ARBA"/>
</dbReference>
<evidence type="ECO:0000256" key="6">
    <source>
        <dbReference type="SAM" id="Phobius"/>
    </source>
</evidence>
<gene>
    <name evidence="7" type="ORF">CSOJ01_10016</name>
</gene>
<comment type="subcellular location">
    <subcellularLocation>
        <location evidence="1">Membrane</location>
        <topology evidence="1">Single-pass membrane protein</topology>
    </subcellularLocation>
</comment>
<proteinExistence type="predicted"/>
<dbReference type="AlphaFoldDB" id="A0A8H6MQQ4"/>
<evidence type="ECO:0000313" key="8">
    <source>
        <dbReference type="Proteomes" id="UP000652219"/>
    </source>
</evidence>
<dbReference type="GO" id="GO:0016020">
    <property type="term" value="C:membrane"/>
    <property type="evidence" value="ECO:0007669"/>
    <property type="project" value="UniProtKB-SubCell"/>
</dbReference>
<dbReference type="InterPro" id="IPR051694">
    <property type="entry name" value="Immunoregulatory_rcpt-like"/>
</dbReference>
<feature type="transmembrane region" description="Helical" evidence="6">
    <location>
        <begin position="52"/>
        <end position="75"/>
    </location>
</feature>
<dbReference type="PANTHER" id="PTHR15549">
    <property type="entry name" value="PAIRED IMMUNOGLOBULIN-LIKE TYPE 2 RECEPTOR"/>
    <property type="match status" value="1"/>
</dbReference>
<reference evidence="7 8" key="1">
    <citation type="journal article" date="2020" name="Phytopathology">
        <title>Genome Sequence Resources of Colletotrichum truncatum, C. plurivorum, C. musicola, and C. sojae: Four Species Pathogenic to Soybean (Glycine max).</title>
        <authorList>
            <person name="Rogerio F."/>
            <person name="Boufleur T.R."/>
            <person name="Ciampi-Guillardi M."/>
            <person name="Sukno S.A."/>
            <person name="Thon M.R."/>
            <person name="Massola Junior N.S."/>
            <person name="Baroncelli R."/>
        </authorList>
    </citation>
    <scope>NUCLEOTIDE SEQUENCE [LARGE SCALE GENOMIC DNA]</scope>
    <source>
        <strain evidence="7 8">LFN0009</strain>
    </source>
</reference>
<protein>
    <submittedName>
        <fullName evidence="7">Uncharacterized protein</fullName>
    </submittedName>
</protein>